<feature type="transmembrane region" description="Helical" evidence="2">
    <location>
        <begin position="554"/>
        <end position="575"/>
    </location>
</feature>
<dbReference type="OrthoDB" id="3255151at2759"/>
<evidence type="ECO:0000313" key="3">
    <source>
        <dbReference type="EMBL" id="KAF2224663.1"/>
    </source>
</evidence>
<feature type="transmembrane region" description="Helical" evidence="2">
    <location>
        <begin position="527"/>
        <end position="548"/>
    </location>
</feature>
<reference evidence="4" key="1">
    <citation type="journal article" date="2020" name="Stud. Mycol.">
        <title>101 Dothideomycetes genomes: A test case for predicting lifestyles and emergence of pathogens.</title>
        <authorList>
            <person name="Haridas S."/>
            <person name="Albert R."/>
            <person name="Binder M."/>
            <person name="Bloem J."/>
            <person name="LaButti K."/>
            <person name="Salamov A."/>
            <person name="Andreopoulos B."/>
            <person name="Baker S."/>
            <person name="Barry K."/>
            <person name="Bills G."/>
            <person name="Bluhm B."/>
            <person name="Cannon C."/>
            <person name="Castanera R."/>
            <person name="Culley D."/>
            <person name="Daum C."/>
            <person name="Ezra D."/>
            <person name="Gonzalez J."/>
            <person name="Henrissat B."/>
            <person name="Kuo A."/>
            <person name="Liang C."/>
            <person name="Lipzen A."/>
            <person name="Lutzoni F."/>
            <person name="Magnuson J."/>
            <person name="Mondo S."/>
            <person name="Nolan M."/>
            <person name="Ohm R."/>
            <person name="Pangilinan J."/>
            <person name="Park H.-J."/>
            <person name="Ramirez L."/>
            <person name="Alfaro M."/>
            <person name="Sun H."/>
            <person name="Tritt A."/>
            <person name="Yoshinaga Y."/>
            <person name="Zwiers L.-H."/>
            <person name="Turgeon B."/>
            <person name="Goodwin S."/>
            <person name="Spatafora J."/>
            <person name="Crous P."/>
            <person name="Grigoriev I."/>
        </authorList>
    </citation>
    <scope>NUCLEOTIDE SEQUENCE [LARGE SCALE GENOMIC DNA]</scope>
    <source>
        <strain evidence="4">CECT 20119</strain>
    </source>
</reference>
<dbReference type="Proteomes" id="UP000799538">
    <property type="component" value="Unassembled WGS sequence"/>
</dbReference>
<keyword evidence="1" id="KW-0175">Coiled coil</keyword>
<proteinExistence type="predicted"/>
<dbReference type="EMBL" id="ML992504">
    <property type="protein sequence ID" value="KAF2224663.1"/>
    <property type="molecule type" value="Genomic_DNA"/>
</dbReference>
<keyword evidence="2" id="KW-1133">Transmembrane helix</keyword>
<dbReference type="SUPFAM" id="SSF58100">
    <property type="entry name" value="Bacterial hemolysins"/>
    <property type="match status" value="1"/>
</dbReference>
<keyword evidence="2" id="KW-0472">Membrane</keyword>
<evidence type="ECO:0000313" key="4">
    <source>
        <dbReference type="Proteomes" id="UP000799538"/>
    </source>
</evidence>
<dbReference type="Gene3D" id="1.20.1170.10">
    <property type="match status" value="2"/>
</dbReference>
<gene>
    <name evidence="3" type="ORF">BDZ85DRAFT_272766</name>
</gene>
<sequence>MFSLSHALVAAEAAQHTVAQGLKSKDHVKTDDEANKARDARLDATKKLNDTINLVGSTLSRLRASATKDQARKNITSVVKSEKPLLRRAIPPRMSLAALPTGANDTAVADLINTMSATKGTDQKPTMANTVPTLQQMADNIGPIMDNFTSVLQKPYLDQFNASLNTVPVVGLKGQNIMYIGTKLNPNPVLPPVDAWAVFCQLPPGVTVSPTDNVHFFPFNADFYMSIGQKVWFKKHLPAPAAGAPPDPNLAKAIDNWPGLYEDRWNYVGDTALPAADIKSIVPFATFGADNSEIDFHLALLNGDGSLSFLSSDGLQGSGNPWSTLTFQASASVTTAPAFSSMAYWNNRLIAYDNKQTFWDLIPDWKASTYTVDTQSDGPRILNPPKDPNSSDGSYAWSAWINQDGVTNLGVASPGVMLDLHLLTSTLKSRYVETQQAIMPLMNKMNLSQAAVDYSTASDDAKQQLAITNGKTFVQHAKIWAQIMGTAANSAQGPVTIMTSQLVDVRNQLQTQLTMLQDRLKTLQAQLAAFWGSLAAIFVGIIVAVVGVVTLQPWVVAGGGALYVAGLTCAVVFGMKMTDAQNAVSNTQNRIATTNTAITELTDVVKDFTSLSDLYGILNIFFGRMTLNASTLADMDDATAAQLGADVLLDTSSIDAASAMTNNMIFYLPARPLFAHHVDEAKNAIIKGDMFDYLTKLKSASAVDAQVMSTQQLASISSGLWYDVPALNNSGSIWSGFAKSLGIQGNAALAMSSEVTNQVSGIEGRLDDVRPVVVQLVEDTLSLAKTAQAWATAYPNVPDAASRPSAQVYQDNAIATCQKAQASAATANNSFNDFNHQAQDFYNSLEMQVNATNDSMQTARNAADNQKNNLSPPVWVYLGGPAAVLLWEQGQKADIDNDLNKKLQVLSQNIAQLQSMEQSGTSFNGNALTWQNMVQTVSKNLFNVYSVLTDVQGQLMEDPNLYRQFITFEWSKLVDDSQNVLTILGAQSPASSLMVIQSPTALKSQASSTLSVANLRATPDKSTLITALSTNTNLGPQLSTQIKQCQDAFNQLNVLLTLPYMSDIVGYWNSEKTDKVTLQDVTQNLKREYVNSISMQYDSVQQLYSLAILQGFRAQNVQKGKLPMNVFINNTVESLKAALNSVKSANATFQQNSAQFTKVVNLIQSNIDTLTTRIAGLDTQIDAANKQLRDKIINEVADVVALAFATGALLISFGVIGPATAAVMSLGAKLAATAAVIAASTKGILDGLSIDDLVKLIAGLKSTKDTLQESVDELKAVQPFFKTVVQGVSAVTGTVGDMALSVQTLSDDVGLWKTVALTQDDVAAIQGSWDDLRDECLEWMDMVHGQGINPVTRSLN</sequence>
<feature type="coiled-coil region" evidence="1">
    <location>
        <begin position="842"/>
        <end position="869"/>
    </location>
</feature>
<protein>
    <submittedName>
        <fullName evidence="3">Uncharacterized protein</fullName>
    </submittedName>
</protein>
<keyword evidence="4" id="KW-1185">Reference proteome</keyword>
<accession>A0A6A6GGN3</accession>
<keyword evidence="2" id="KW-0812">Transmembrane</keyword>
<name>A0A6A6GGN3_9PEZI</name>
<evidence type="ECO:0000256" key="1">
    <source>
        <dbReference type="SAM" id="Coils"/>
    </source>
</evidence>
<organism evidence="3 4">
    <name type="scientific">Elsinoe ampelina</name>
    <dbReference type="NCBI Taxonomy" id="302913"/>
    <lineage>
        <taxon>Eukaryota</taxon>
        <taxon>Fungi</taxon>
        <taxon>Dikarya</taxon>
        <taxon>Ascomycota</taxon>
        <taxon>Pezizomycotina</taxon>
        <taxon>Dothideomycetes</taxon>
        <taxon>Dothideomycetidae</taxon>
        <taxon>Myriangiales</taxon>
        <taxon>Elsinoaceae</taxon>
        <taxon>Elsinoe</taxon>
    </lineage>
</organism>
<evidence type="ECO:0000256" key="2">
    <source>
        <dbReference type="SAM" id="Phobius"/>
    </source>
</evidence>